<evidence type="ECO:0000256" key="1">
    <source>
        <dbReference type="ARBA" id="ARBA00022723"/>
    </source>
</evidence>
<dbReference type="PROSITE" id="PS00018">
    <property type="entry name" value="EF_HAND_1"/>
    <property type="match status" value="2"/>
</dbReference>
<dbReference type="Pfam" id="PF13499">
    <property type="entry name" value="EF-hand_7"/>
    <property type="match status" value="1"/>
</dbReference>
<dbReference type="OrthoDB" id="444540at2759"/>
<dbReference type="GO" id="GO:0005509">
    <property type="term" value="F:calcium ion binding"/>
    <property type="evidence" value="ECO:0007669"/>
    <property type="project" value="InterPro"/>
</dbReference>
<evidence type="ECO:0000256" key="2">
    <source>
        <dbReference type="ARBA" id="ARBA00022737"/>
    </source>
</evidence>
<name>A0A7I8W030_9ANNE</name>
<keyword evidence="6" id="KW-1185">Reference proteome</keyword>
<dbReference type="Proteomes" id="UP000549394">
    <property type="component" value="Unassembled WGS sequence"/>
</dbReference>
<feature type="domain" description="EF-hand" evidence="4">
    <location>
        <begin position="93"/>
        <end position="128"/>
    </location>
</feature>
<feature type="domain" description="EF-hand" evidence="4">
    <location>
        <begin position="21"/>
        <end position="56"/>
    </location>
</feature>
<dbReference type="PANTHER" id="PTHR34524">
    <property type="entry name" value="CALCYPHOSIN"/>
    <property type="match status" value="1"/>
</dbReference>
<dbReference type="Gene3D" id="1.10.238.10">
    <property type="entry name" value="EF-hand"/>
    <property type="match status" value="2"/>
</dbReference>
<keyword evidence="2" id="KW-0677">Repeat</keyword>
<feature type="domain" description="EF-hand" evidence="4">
    <location>
        <begin position="57"/>
        <end position="92"/>
    </location>
</feature>
<organism evidence="5 6">
    <name type="scientific">Dimorphilus gyrociliatus</name>
    <dbReference type="NCBI Taxonomy" id="2664684"/>
    <lineage>
        <taxon>Eukaryota</taxon>
        <taxon>Metazoa</taxon>
        <taxon>Spiralia</taxon>
        <taxon>Lophotrochozoa</taxon>
        <taxon>Annelida</taxon>
        <taxon>Polychaeta</taxon>
        <taxon>Polychaeta incertae sedis</taxon>
        <taxon>Dinophilidae</taxon>
        <taxon>Dimorphilus</taxon>
    </lineage>
</organism>
<dbReference type="CDD" id="cd00051">
    <property type="entry name" value="EFh"/>
    <property type="match status" value="2"/>
</dbReference>
<keyword evidence="3" id="KW-0106">Calcium</keyword>
<comment type="caution">
    <text evidence="5">The sequence shown here is derived from an EMBL/GenBank/DDBJ whole genome shotgun (WGS) entry which is preliminary data.</text>
</comment>
<accession>A0A7I8W030</accession>
<dbReference type="SMART" id="SM00054">
    <property type="entry name" value="EFh"/>
    <property type="match status" value="3"/>
</dbReference>
<dbReference type="PROSITE" id="PS50222">
    <property type="entry name" value="EF_HAND_2"/>
    <property type="match status" value="3"/>
</dbReference>
<keyword evidence="1" id="KW-0479">Metal-binding</keyword>
<proteinExistence type="predicted"/>
<dbReference type="PANTHER" id="PTHR34524:SF6">
    <property type="entry name" value="CALCYPHOSINE LIKE"/>
    <property type="match status" value="1"/>
</dbReference>
<dbReference type="InterPro" id="IPR051581">
    <property type="entry name" value="Ca-bind"/>
</dbReference>
<evidence type="ECO:0000313" key="6">
    <source>
        <dbReference type="Proteomes" id="UP000549394"/>
    </source>
</evidence>
<reference evidence="5 6" key="1">
    <citation type="submission" date="2020-08" db="EMBL/GenBank/DDBJ databases">
        <authorList>
            <person name="Hejnol A."/>
        </authorList>
    </citation>
    <scope>NUCLEOTIDE SEQUENCE [LARGE SCALE GENOMIC DNA]</scope>
</reference>
<evidence type="ECO:0000259" key="4">
    <source>
        <dbReference type="PROSITE" id="PS50222"/>
    </source>
</evidence>
<evidence type="ECO:0000313" key="5">
    <source>
        <dbReference type="EMBL" id="CAD5120125.1"/>
    </source>
</evidence>
<protein>
    <submittedName>
        <fullName evidence="5">DgyrCDS8702</fullName>
    </submittedName>
</protein>
<dbReference type="InterPro" id="IPR018247">
    <property type="entry name" value="EF_Hand_1_Ca_BS"/>
</dbReference>
<sequence length="190" mass="22247">METEPAGVQLLRDACKKRGVNGIRSLSRTFRIYDDDGSKYLSREEFGKGIHDYGVNISEGDITEMFSYFDKDKSGHISVNEFIEKIRPNMSDGRIKLIEKAFQKLDVTGDGVITIEDLKRQYEYKKHPKYISGEWSANRVYKEFLNNFQQGGVLDETVTWKEFLDYYRGISSNFDKDIQFDLMMRNCWKL</sequence>
<dbReference type="Pfam" id="PF13202">
    <property type="entry name" value="EF-hand_5"/>
    <property type="match status" value="1"/>
</dbReference>
<evidence type="ECO:0000256" key="3">
    <source>
        <dbReference type="ARBA" id="ARBA00022837"/>
    </source>
</evidence>
<dbReference type="InterPro" id="IPR011992">
    <property type="entry name" value="EF-hand-dom_pair"/>
</dbReference>
<dbReference type="InterPro" id="IPR002048">
    <property type="entry name" value="EF_hand_dom"/>
</dbReference>
<dbReference type="EMBL" id="CAJFCJ010000012">
    <property type="protein sequence ID" value="CAD5120125.1"/>
    <property type="molecule type" value="Genomic_DNA"/>
</dbReference>
<gene>
    <name evidence="5" type="ORF">DGYR_LOCUS8258</name>
</gene>
<dbReference type="SUPFAM" id="SSF47473">
    <property type="entry name" value="EF-hand"/>
    <property type="match status" value="1"/>
</dbReference>
<dbReference type="AlphaFoldDB" id="A0A7I8W030"/>